<protein>
    <submittedName>
        <fullName evidence="11">Small-conductance mechanosensitive channel</fullName>
    </submittedName>
</protein>
<dbReference type="InterPro" id="IPR011014">
    <property type="entry name" value="MscS_channel_TM-2"/>
</dbReference>
<organism evidence="11 12">
    <name type="scientific">Dactylococcopsis salina (strain PCC 8305)</name>
    <name type="common">Myxobactron salinum</name>
    <dbReference type="NCBI Taxonomy" id="13035"/>
    <lineage>
        <taxon>Bacteria</taxon>
        <taxon>Bacillati</taxon>
        <taxon>Cyanobacteriota</taxon>
        <taxon>Cyanophyceae</taxon>
        <taxon>Nodosilineales</taxon>
        <taxon>Cymatolegaceae</taxon>
        <taxon>Dactylococcopsis</taxon>
    </lineage>
</organism>
<sequence>MFFMKFPDRASSVFLSICTFFLSFFLFALPAWSQSNNTAPVIVDGKVVFEVSDSGKFSAKERAEEASRTLNRTIQNTFQPLQDQQVASITVEVESTQTLPVLTVNGNHLLSVTPEDMPQGRSLEEQANIWQRQVESAIAQAEKERTRSYFLRSILLSLLALTIASILTWGISLICQRWINPYLKEDSSLSTSETHSFTQPFSGAKTRYIAFQVFLNTLRSVIFLITLGYISTLFPQTRHLSRQLRDTLVYSLTSDLFPLGDNAYSVLDLIILIALFTALFILARSIKQVLRLRVLSLTGLSRAAQETIALVANYSLVLIGTLVLLQIWGLDISSLTVFAGVLGVGIGLGIQGIAKEFVSGLVLIFERPIQAGDFVEVGDFVGTVEHISVRSTEITTLDRVSVIVPNSRFLEQEVINWSHRSAISRLRIPVGVAYGSDLEIVRQSLLDAAKAHSDVLSIPPPNVFFLGFGDSSLNFNLLAWISEPRKQFQIKSDLYFLIYQYFQERSVEIPFPQRDLHLRSGNFPPVIREQ</sequence>
<keyword evidence="6 7" id="KW-0472">Membrane</keyword>
<dbReference type="KEGG" id="dsl:Dacsa_1081"/>
<dbReference type="Pfam" id="PF00924">
    <property type="entry name" value="MS_channel_2nd"/>
    <property type="match status" value="1"/>
</dbReference>
<evidence type="ECO:0000256" key="3">
    <source>
        <dbReference type="ARBA" id="ARBA00022475"/>
    </source>
</evidence>
<dbReference type="RefSeq" id="WP_015228795.1">
    <property type="nucleotide sequence ID" value="NC_019780.1"/>
</dbReference>
<evidence type="ECO:0000259" key="8">
    <source>
        <dbReference type="Pfam" id="PF00924"/>
    </source>
</evidence>
<evidence type="ECO:0000259" key="9">
    <source>
        <dbReference type="Pfam" id="PF21082"/>
    </source>
</evidence>
<proteinExistence type="inferred from homology"/>
<reference evidence="11" key="1">
    <citation type="submission" date="2012-04" db="EMBL/GenBank/DDBJ databases">
        <title>Finished genome of Dactylococcopsis salina PCC 8305.</title>
        <authorList>
            <consortium name="US DOE Joint Genome Institute"/>
            <person name="Gugger M."/>
            <person name="Coursin T."/>
            <person name="Rippka R."/>
            <person name="Tandeau De Marsac N."/>
            <person name="Huntemann M."/>
            <person name="Wei C.-L."/>
            <person name="Han J."/>
            <person name="Detter J.C."/>
            <person name="Han C."/>
            <person name="Tapia R."/>
            <person name="Daligault H."/>
            <person name="Chen A."/>
            <person name="Krypides N."/>
            <person name="Mavromatis K."/>
            <person name="Markowitz V."/>
            <person name="Szeto E."/>
            <person name="Ivanova N."/>
            <person name="Ovchinnikova G."/>
            <person name="Pagani I."/>
            <person name="Pati A."/>
            <person name="Goodwin L."/>
            <person name="Peters L."/>
            <person name="Pitluck S."/>
            <person name="Woyke T."/>
            <person name="Kerfeld C."/>
        </authorList>
    </citation>
    <scope>NUCLEOTIDE SEQUENCE [LARGE SCALE GENOMIC DNA]</scope>
    <source>
        <strain evidence="11">PCC 8305</strain>
    </source>
</reference>
<dbReference type="SUPFAM" id="SSF50182">
    <property type="entry name" value="Sm-like ribonucleoproteins"/>
    <property type="match status" value="1"/>
</dbReference>
<dbReference type="EMBL" id="CP003944">
    <property type="protein sequence ID" value="AFZ49786.1"/>
    <property type="molecule type" value="Genomic_DNA"/>
</dbReference>
<dbReference type="PROSITE" id="PS01246">
    <property type="entry name" value="UPF0003"/>
    <property type="match status" value="1"/>
</dbReference>
<gene>
    <name evidence="11" type="ORF">Dacsa_1081</name>
</gene>
<dbReference type="SUPFAM" id="SSF82861">
    <property type="entry name" value="Mechanosensitive channel protein MscS (YggB), transmembrane region"/>
    <property type="match status" value="1"/>
</dbReference>
<dbReference type="InterPro" id="IPR006686">
    <property type="entry name" value="MscS_channel_CS"/>
</dbReference>
<dbReference type="PATRIC" id="fig|13035.3.peg.1214"/>
<name>K9YS65_DACS8</name>
<evidence type="ECO:0000256" key="6">
    <source>
        <dbReference type="ARBA" id="ARBA00023136"/>
    </source>
</evidence>
<dbReference type="InterPro" id="IPR049278">
    <property type="entry name" value="MS_channel_C"/>
</dbReference>
<dbReference type="OrthoDB" id="9809206at2"/>
<accession>K9YS65</accession>
<feature type="domain" description="Mechanosensitive ion channel transmembrane helices 2/3" evidence="10">
    <location>
        <begin position="313"/>
        <end position="351"/>
    </location>
</feature>
<dbReference type="Proteomes" id="UP000010482">
    <property type="component" value="Chromosome"/>
</dbReference>
<evidence type="ECO:0000259" key="10">
    <source>
        <dbReference type="Pfam" id="PF21088"/>
    </source>
</evidence>
<dbReference type="eggNOG" id="COG3264">
    <property type="taxonomic scope" value="Bacteria"/>
</dbReference>
<keyword evidence="5 7" id="KW-1133">Transmembrane helix</keyword>
<dbReference type="PANTHER" id="PTHR30347:SF1">
    <property type="entry name" value="MECHANOSENSITIVE CHANNEL MSCK"/>
    <property type="match status" value="1"/>
</dbReference>
<evidence type="ECO:0000256" key="4">
    <source>
        <dbReference type="ARBA" id="ARBA00022692"/>
    </source>
</evidence>
<evidence type="ECO:0000256" key="5">
    <source>
        <dbReference type="ARBA" id="ARBA00022989"/>
    </source>
</evidence>
<feature type="transmembrane region" description="Helical" evidence="7">
    <location>
        <begin position="149"/>
        <end position="174"/>
    </location>
</feature>
<dbReference type="SUPFAM" id="SSF82689">
    <property type="entry name" value="Mechanosensitive channel protein MscS (YggB), C-terminal domain"/>
    <property type="match status" value="1"/>
</dbReference>
<evidence type="ECO:0000313" key="12">
    <source>
        <dbReference type="Proteomes" id="UP000010482"/>
    </source>
</evidence>
<dbReference type="Gene3D" id="2.30.30.60">
    <property type="match status" value="1"/>
</dbReference>
<feature type="transmembrane region" description="Helical" evidence="7">
    <location>
        <begin position="263"/>
        <end position="286"/>
    </location>
</feature>
<evidence type="ECO:0000313" key="11">
    <source>
        <dbReference type="EMBL" id="AFZ49786.1"/>
    </source>
</evidence>
<dbReference type="Gene3D" id="3.30.70.100">
    <property type="match status" value="1"/>
</dbReference>
<dbReference type="InterPro" id="IPR006685">
    <property type="entry name" value="MscS_channel_2nd"/>
</dbReference>
<evidence type="ECO:0000256" key="2">
    <source>
        <dbReference type="ARBA" id="ARBA00008017"/>
    </source>
</evidence>
<keyword evidence="3" id="KW-1003">Cell membrane</keyword>
<keyword evidence="12" id="KW-1185">Reference proteome</keyword>
<dbReference type="InterPro" id="IPR011066">
    <property type="entry name" value="MscS_channel_C_sf"/>
</dbReference>
<dbReference type="HOGENOM" id="CLU_028878_0_0_3"/>
<dbReference type="PANTHER" id="PTHR30347">
    <property type="entry name" value="POTASSIUM CHANNEL RELATED"/>
    <property type="match status" value="1"/>
</dbReference>
<dbReference type="InterPro" id="IPR023408">
    <property type="entry name" value="MscS_beta-dom_sf"/>
</dbReference>
<feature type="transmembrane region" description="Helical" evidence="7">
    <location>
        <begin position="208"/>
        <end position="230"/>
    </location>
</feature>
<dbReference type="InterPro" id="IPR010920">
    <property type="entry name" value="LSM_dom_sf"/>
</dbReference>
<feature type="domain" description="Mechanosensitive ion channel MscS C-terminal" evidence="9">
    <location>
        <begin position="427"/>
        <end position="509"/>
    </location>
</feature>
<keyword evidence="4 7" id="KW-0812">Transmembrane</keyword>
<evidence type="ECO:0000256" key="7">
    <source>
        <dbReference type="SAM" id="Phobius"/>
    </source>
</evidence>
<feature type="domain" description="Mechanosensitive ion channel MscS" evidence="8">
    <location>
        <begin position="353"/>
        <end position="419"/>
    </location>
</feature>
<comment type="subcellular location">
    <subcellularLocation>
        <location evidence="1">Cell membrane</location>
        <topology evidence="1">Multi-pass membrane protein</topology>
    </subcellularLocation>
</comment>
<dbReference type="Pfam" id="PF21082">
    <property type="entry name" value="MS_channel_3rd"/>
    <property type="match status" value="1"/>
</dbReference>
<dbReference type="Pfam" id="PF21088">
    <property type="entry name" value="MS_channel_1st"/>
    <property type="match status" value="1"/>
</dbReference>
<comment type="similarity">
    <text evidence="2">Belongs to the MscS (TC 1.A.23) family.</text>
</comment>
<evidence type="ECO:0000256" key="1">
    <source>
        <dbReference type="ARBA" id="ARBA00004651"/>
    </source>
</evidence>
<dbReference type="InterPro" id="IPR052702">
    <property type="entry name" value="MscS-like_channel"/>
</dbReference>
<feature type="transmembrane region" description="Helical" evidence="7">
    <location>
        <begin position="307"/>
        <end position="329"/>
    </location>
</feature>
<dbReference type="GO" id="GO:0005886">
    <property type="term" value="C:plasma membrane"/>
    <property type="evidence" value="ECO:0007669"/>
    <property type="project" value="UniProtKB-SubCell"/>
</dbReference>
<dbReference type="AlphaFoldDB" id="K9YS65"/>
<dbReference type="Gene3D" id="1.10.287.1260">
    <property type="match status" value="1"/>
</dbReference>
<dbReference type="GO" id="GO:0055085">
    <property type="term" value="P:transmembrane transport"/>
    <property type="evidence" value="ECO:0007669"/>
    <property type="project" value="InterPro"/>
</dbReference>
<dbReference type="InterPro" id="IPR049142">
    <property type="entry name" value="MS_channel_1st"/>
</dbReference>